<sequence length="265" mass="28963">MEFHTYLTYFLALFIGISLGLTGGGGSILTVPVLVYAAKIEPVIATAYSLFIVGLTSLSGAANYYKKKLVDIRMAVIFALPAFITVWLMRKFVIHAIPDTITQIGNFTLTKDLFLMLFFALIMLISGCKMICGEKKEVKEAQKVKYGLVLLNGIVVGVLSGLVGAGGGFLIVPALVFFMSLPMHKAVGTSLLIIAINSLIGFTGDVLNLPNIDWSFLLIFSAIASLGLFFGVYLNQYINSEKLKKIFGYFVFIMALVIIIEELFL</sequence>
<feature type="transmembrane region" description="Helical" evidence="5">
    <location>
        <begin position="246"/>
        <end position="264"/>
    </location>
</feature>
<evidence type="ECO:0000256" key="3">
    <source>
        <dbReference type="ARBA" id="ARBA00022989"/>
    </source>
</evidence>
<evidence type="ECO:0000313" key="6">
    <source>
        <dbReference type="EMBL" id="MFD2732907.1"/>
    </source>
</evidence>
<protein>
    <recommendedName>
        <fullName evidence="5">Probable membrane transporter protein</fullName>
    </recommendedName>
</protein>
<evidence type="ECO:0000256" key="2">
    <source>
        <dbReference type="ARBA" id="ARBA00022692"/>
    </source>
</evidence>
<feature type="transmembrane region" description="Helical" evidence="5">
    <location>
        <begin position="214"/>
        <end position="234"/>
    </location>
</feature>
<gene>
    <name evidence="6" type="ORF">ACFSSE_14445</name>
</gene>
<feature type="transmembrane region" description="Helical" evidence="5">
    <location>
        <begin position="72"/>
        <end position="93"/>
    </location>
</feature>
<keyword evidence="5" id="KW-1003">Cell membrane</keyword>
<evidence type="ECO:0000256" key="1">
    <source>
        <dbReference type="ARBA" id="ARBA00004141"/>
    </source>
</evidence>
<proteinExistence type="inferred from homology"/>
<evidence type="ECO:0000313" key="7">
    <source>
        <dbReference type="Proteomes" id="UP001597546"/>
    </source>
</evidence>
<dbReference type="Pfam" id="PF01925">
    <property type="entry name" value="TauE"/>
    <property type="match status" value="1"/>
</dbReference>
<name>A0ABW5TUG2_9SPHI</name>
<dbReference type="InterPro" id="IPR051598">
    <property type="entry name" value="TSUP/Inactive_protease-like"/>
</dbReference>
<comment type="similarity">
    <text evidence="5">Belongs to the 4-toluene sulfonate uptake permease (TSUP) (TC 2.A.102) family.</text>
</comment>
<dbReference type="PANTHER" id="PTHR43701">
    <property type="entry name" value="MEMBRANE TRANSPORTER PROTEIN MJ0441-RELATED"/>
    <property type="match status" value="1"/>
</dbReference>
<comment type="caution">
    <text evidence="6">The sequence shown here is derived from an EMBL/GenBank/DDBJ whole genome shotgun (WGS) entry which is preliminary data.</text>
</comment>
<feature type="transmembrane region" description="Helical" evidence="5">
    <location>
        <begin position="43"/>
        <end position="65"/>
    </location>
</feature>
<keyword evidence="3 5" id="KW-1133">Transmembrane helix</keyword>
<keyword evidence="7" id="KW-1185">Reference proteome</keyword>
<keyword evidence="2 5" id="KW-0812">Transmembrane</keyword>
<dbReference type="RefSeq" id="WP_379047313.1">
    <property type="nucleotide sequence ID" value="NZ_JBHSKW010000065.1"/>
</dbReference>
<dbReference type="EMBL" id="JBHULV010000049">
    <property type="protein sequence ID" value="MFD2732907.1"/>
    <property type="molecule type" value="Genomic_DNA"/>
</dbReference>
<organism evidence="6 7">
    <name type="scientific">Pedobacter alpinus</name>
    <dbReference type="NCBI Taxonomy" id="1590643"/>
    <lineage>
        <taxon>Bacteria</taxon>
        <taxon>Pseudomonadati</taxon>
        <taxon>Bacteroidota</taxon>
        <taxon>Sphingobacteriia</taxon>
        <taxon>Sphingobacteriales</taxon>
        <taxon>Sphingobacteriaceae</taxon>
        <taxon>Pedobacter</taxon>
    </lineage>
</organism>
<feature type="transmembrane region" description="Helical" evidence="5">
    <location>
        <begin position="113"/>
        <end position="132"/>
    </location>
</feature>
<reference evidence="7" key="1">
    <citation type="journal article" date="2019" name="Int. J. Syst. Evol. Microbiol.">
        <title>The Global Catalogue of Microorganisms (GCM) 10K type strain sequencing project: providing services to taxonomists for standard genome sequencing and annotation.</title>
        <authorList>
            <consortium name="The Broad Institute Genomics Platform"/>
            <consortium name="The Broad Institute Genome Sequencing Center for Infectious Disease"/>
            <person name="Wu L."/>
            <person name="Ma J."/>
        </authorList>
    </citation>
    <scope>NUCLEOTIDE SEQUENCE [LARGE SCALE GENOMIC DNA]</scope>
    <source>
        <strain evidence="7">KCTC 42456</strain>
    </source>
</reference>
<dbReference type="InterPro" id="IPR002781">
    <property type="entry name" value="TM_pro_TauE-like"/>
</dbReference>
<evidence type="ECO:0000256" key="5">
    <source>
        <dbReference type="RuleBase" id="RU363041"/>
    </source>
</evidence>
<feature type="transmembrane region" description="Helical" evidence="5">
    <location>
        <begin position="7"/>
        <end position="37"/>
    </location>
</feature>
<dbReference type="PANTHER" id="PTHR43701:SF2">
    <property type="entry name" value="MEMBRANE TRANSPORTER PROTEIN YJNA-RELATED"/>
    <property type="match status" value="1"/>
</dbReference>
<evidence type="ECO:0000256" key="4">
    <source>
        <dbReference type="ARBA" id="ARBA00023136"/>
    </source>
</evidence>
<dbReference type="Proteomes" id="UP001597546">
    <property type="component" value="Unassembled WGS sequence"/>
</dbReference>
<accession>A0ABW5TUG2</accession>
<comment type="subcellular location">
    <subcellularLocation>
        <location evidence="5">Cell membrane</location>
        <topology evidence="5">Multi-pass membrane protein</topology>
    </subcellularLocation>
    <subcellularLocation>
        <location evidence="1">Membrane</location>
        <topology evidence="1">Multi-pass membrane protein</topology>
    </subcellularLocation>
</comment>
<keyword evidence="4 5" id="KW-0472">Membrane</keyword>
<feature type="transmembrane region" description="Helical" evidence="5">
    <location>
        <begin position="153"/>
        <end position="180"/>
    </location>
</feature>